<dbReference type="AlphaFoldDB" id="A0A6G4XA91"/>
<dbReference type="InterPro" id="IPR012338">
    <property type="entry name" value="Beta-lactam/transpept-like"/>
</dbReference>
<dbReference type="InterPro" id="IPR001466">
    <property type="entry name" value="Beta-lactam-related"/>
</dbReference>
<dbReference type="Proteomes" id="UP000481109">
    <property type="component" value="Unassembled WGS sequence"/>
</dbReference>
<reference evidence="3 4" key="1">
    <citation type="submission" date="2020-02" db="EMBL/GenBank/DDBJ databases">
        <title>Whole-genome analyses of novel actinobacteria.</title>
        <authorList>
            <person name="Sahin N."/>
            <person name="Tokatli A."/>
        </authorList>
    </citation>
    <scope>NUCLEOTIDE SEQUENCE [LARGE SCALE GENOMIC DNA]</scope>
    <source>
        <strain evidence="3 4">YC504</strain>
    </source>
</reference>
<feature type="chain" id="PRO_5026057640" evidence="1">
    <location>
        <begin position="30"/>
        <end position="401"/>
    </location>
</feature>
<dbReference type="EMBL" id="JAAKZW010000003">
    <property type="protein sequence ID" value="NGO74466.1"/>
    <property type="molecule type" value="Genomic_DNA"/>
</dbReference>
<evidence type="ECO:0000256" key="1">
    <source>
        <dbReference type="SAM" id="SignalP"/>
    </source>
</evidence>
<feature type="domain" description="Beta-lactamase-related" evidence="2">
    <location>
        <begin position="61"/>
        <end position="362"/>
    </location>
</feature>
<name>A0A6G4XA91_9ACTN</name>
<gene>
    <name evidence="3" type="ORF">G6045_02030</name>
</gene>
<dbReference type="Gene3D" id="3.40.710.10">
    <property type="entry name" value="DD-peptidase/beta-lactamase superfamily"/>
    <property type="match status" value="1"/>
</dbReference>
<evidence type="ECO:0000313" key="3">
    <source>
        <dbReference type="EMBL" id="NGO74466.1"/>
    </source>
</evidence>
<dbReference type="InterPro" id="IPR050491">
    <property type="entry name" value="AmpC-like"/>
</dbReference>
<proteinExistence type="predicted"/>
<keyword evidence="1" id="KW-0732">Signal</keyword>
<organism evidence="3 4">
    <name type="scientific">Streptomyces mesophilus</name>
    <dbReference type="NCBI Taxonomy" id="1775132"/>
    <lineage>
        <taxon>Bacteria</taxon>
        <taxon>Bacillati</taxon>
        <taxon>Actinomycetota</taxon>
        <taxon>Actinomycetes</taxon>
        <taxon>Kitasatosporales</taxon>
        <taxon>Streptomycetaceae</taxon>
        <taxon>Streptomyces</taxon>
    </lineage>
</organism>
<dbReference type="Pfam" id="PF00144">
    <property type="entry name" value="Beta-lactamase"/>
    <property type="match status" value="1"/>
</dbReference>
<feature type="signal peptide" evidence="1">
    <location>
        <begin position="1"/>
        <end position="29"/>
    </location>
</feature>
<accession>A0A6G4XA91</accession>
<protein>
    <submittedName>
        <fullName evidence="3">Beta-lactamase family protein</fullName>
    </submittedName>
</protein>
<evidence type="ECO:0000259" key="2">
    <source>
        <dbReference type="Pfam" id="PF00144"/>
    </source>
</evidence>
<dbReference type="PANTHER" id="PTHR46825:SF7">
    <property type="entry name" value="D-ALANYL-D-ALANINE CARBOXYPEPTIDASE"/>
    <property type="match status" value="1"/>
</dbReference>
<evidence type="ECO:0000313" key="4">
    <source>
        <dbReference type="Proteomes" id="UP000481109"/>
    </source>
</evidence>
<comment type="caution">
    <text evidence="3">The sequence shown here is derived from an EMBL/GenBank/DDBJ whole genome shotgun (WGS) entry which is preliminary data.</text>
</comment>
<dbReference type="SUPFAM" id="SSF56601">
    <property type="entry name" value="beta-lactamase/transpeptidase-like"/>
    <property type="match status" value="1"/>
</dbReference>
<dbReference type="PANTHER" id="PTHR46825">
    <property type="entry name" value="D-ALANYL-D-ALANINE-CARBOXYPEPTIDASE/ENDOPEPTIDASE AMPH"/>
    <property type="match status" value="1"/>
</dbReference>
<sequence>MPIRRSTAGASAVAALLLTAATLTGTAHAAQDTPVAGASGSSTSDVAPGHQATLSALQAAVQAGVPGAVAEIRDRNGTWRAAVGVGNRQTGQARSLNDRFRIGGLTNTFVATVLLQMAAEGKLGLDDTVQRHLPGVVTGGGNDGSKITVRQLLNHTTGLYDYLADPTYYETYTLGDGFLQHRYDTLTPQQRLQVAFAHPPIFPPGSRHSFSHTNDLLAALVVEAVGSTYEEEVRRRVIAPLGLTSTSHPGTGTALPKPSSRHYSKLFYGTQPDRIDDVTALNGSQNWGDGDMISSAADLNRFYGALIGGKLLPAQQLAELKATVVNPDFPSSSYGLGVERLTMSCGTDIWYHDGGVVGSLTVSAFTEDGRRALTFNYNGDWEFSQLLATMSAEFCPASTTH</sequence>
<keyword evidence="4" id="KW-1185">Reference proteome</keyword>